<keyword evidence="2" id="KW-1133">Transmembrane helix</keyword>
<feature type="transmembrane region" description="Helical" evidence="2">
    <location>
        <begin position="7"/>
        <end position="29"/>
    </location>
</feature>
<dbReference type="Gene3D" id="2.30.42.10">
    <property type="match status" value="1"/>
</dbReference>
<dbReference type="GO" id="GO:0005524">
    <property type="term" value="F:ATP binding"/>
    <property type="evidence" value="ECO:0007669"/>
    <property type="project" value="InterPro"/>
</dbReference>
<dbReference type="GO" id="GO:0004252">
    <property type="term" value="F:serine-type endopeptidase activity"/>
    <property type="evidence" value="ECO:0007669"/>
    <property type="project" value="UniProtKB-UniRule"/>
</dbReference>
<dbReference type="Pfam" id="PF13180">
    <property type="entry name" value="PDZ_2"/>
    <property type="match status" value="1"/>
</dbReference>
<dbReference type="GO" id="GO:0004176">
    <property type="term" value="F:ATP-dependent peptidase activity"/>
    <property type="evidence" value="ECO:0007669"/>
    <property type="project" value="UniProtKB-UniRule"/>
</dbReference>
<feature type="active site" evidence="1">
    <location>
        <position position="245"/>
    </location>
</feature>
<dbReference type="Gene3D" id="3.30.230.10">
    <property type="match status" value="1"/>
</dbReference>
<dbReference type="GO" id="GO:0006508">
    <property type="term" value="P:proteolysis"/>
    <property type="evidence" value="ECO:0007669"/>
    <property type="project" value="UniProtKB-KW"/>
</dbReference>
<name>A0A3L8PHG4_9ACTN</name>
<dbReference type="PROSITE" id="PS51786">
    <property type="entry name" value="LON_PROTEOLYTIC"/>
    <property type="match status" value="1"/>
</dbReference>
<dbReference type="AlphaFoldDB" id="A0A3L8PHG4"/>
<reference evidence="5 6" key="1">
    <citation type="submission" date="2018-10" db="EMBL/GenBank/DDBJ databases">
        <title>Aeromicrobium sp. 9W16Y-2 whole genome shotgun sequence.</title>
        <authorList>
            <person name="Li F."/>
        </authorList>
    </citation>
    <scope>NUCLEOTIDE SEQUENCE [LARGE SCALE GENOMIC DNA]</scope>
    <source>
        <strain evidence="5 6">9W16Y-2</strain>
    </source>
</reference>
<dbReference type="InterPro" id="IPR036034">
    <property type="entry name" value="PDZ_sf"/>
</dbReference>
<dbReference type="EMBL" id="RDBF01000015">
    <property type="protein sequence ID" value="RLV54687.1"/>
    <property type="molecule type" value="Genomic_DNA"/>
</dbReference>
<dbReference type="InterPro" id="IPR020568">
    <property type="entry name" value="Ribosomal_Su5_D2-typ_SF"/>
</dbReference>
<dbReference type="PANTHER" id="PTHR10046">
    <property type="entry name" value="ATP DEPENDENT LON PROTEASE FAMILY MEMBER"/>
    <property type="match status" value="1"/>
</dbReference>
<keyword evidence="2" id="KW-0472">Membrane</keyword>
<keyword evidence="2" id="KW-0812">Transmembrane</keyword>
<evidence type="ECO:0000256" key="2">
    <source>
        <dbReference type="SAM" id="Phobius"/>
    </source>
</evidence>
<dbReference type="InterPro" id="IPR027065">
    <property type="entry name" value="Lon_Prtase"/>
</dbReference>
<evidence type="ECO:0000259" key="4">
    <source>
        <dbReference type="PROSITE" id="PS51786"/>
    </source>
</evidence>
<comment type="similarity">
    <text evidence="1">Belongs to the peptidase S16 family.</text>
</comment>
<dbReference type="InterPro" id="IPR001478">
    <property type="entry name" value="PDZ"/>
</dbReference>
<keyword evidence="1" id="KW-0720">Serine protease</keyword>
<feature type="domain" description="Lon proteolytic" evidence="4">
    <location>
        <begin position="241"/>
        <end position="337"/>
    </location>
</feature>
<protein>
    <recommendedName>
        <fullName evidence="1">endopeptidase La</fullName>
        <ecNumber evidence="1">3.4.21.53</ecNumber>
    </recommendedName>
</protein>
<comment type="caution">
    <text evidence="5">The sequence shown here is derived from an EMBL/GenBank/DDBJ whole genome shotgun (WGS) entry which is preliminary data.</text>
</comment>
<dbReference type="SMART" id="SM00228">
    <property type="entry name" value="PDZ"/>
    <property type="match status" value="1"/>
</dbReference>
<evidence type="ECO:0000256" key="1">
    <source>
        <dbReference type="PROSITE-ProRule" id="PRU01122"/>
    </source>
</evidence>
<dbReference type="EC" id="3.4.21.53" evidence="1"/>
<keyword evidence="1" id="KW-0645">Protease</keyword>
<dbReference type="Proteomes" id="UP000282515">
    <property type="component" value="Unassembled WGS sequence"/>
</dbReference>
<feature type="domain" description="PDZ" evidence="3">
    <location>
        <begin position="116"/>
        <end position="198"/>
    </location>
</feature>
<evidence type="ECO:0000313" key="6">
    <source>
        <dbReference type="Proteomes" id="UP000282515"/>
    </source>
</evidence>
<sequence>MSRRTGTLTVTGVALVVVSCLVFILPVPYSTMRPGPSFDTLSTLDGQPLLTFGEGVETYETDGELAFTTVSVSRAETEIALPAALEAWWDKDVDLVPHDFLYPNNETNEDASQQGAAQLSSSQDASRVAALRALGMDVPETVTVRSVVEDSPADGVLEEGDRILAVDGEQVADQQQVADTIGALEPGDEVRLEIEREGAAQQVTVGTVPAEDDPERARVGIVVGIGFAFPIEIENHIGDRVGGPSAGLMFALAIYDKLTPGALTGGLSVAGTGTITPDGEVGPIGGITQKIAGAEDGGASVFLVPSANCDEAATADTSMTLVEIETMQQAVDAIELLAENPEAEVPTCSK</sequence>
<dbReference type="PROSITE" id="PS51257">
    <property type="entry name" value="PROKAR_LIPOPROTEIN"/>
    <property type="match status" value="1"/>
</dbReference>
<dbReference type="Pfam" id="PF05362">
    <property type="entry name" value="Lon_C"/>
    <property type="match status" value="1"/>
</dbReference>
<accession>A0A3L8PHG4</accession>
<feature type="active site" evidence="1">
    <location>
        <position position="290"/>
    </location>
</feature>
<comment type="catalytic activity">
    <reaction evidence="1">
        <text>Hydrolysis of proteins in presence of ATP.</text>
        <dbReference type="EC" id="3.4.21.53"/>
    </reaction>
</comment>
<dbReference type="InterPro" id="IPR008269">
    <property type="entry name" value="Lon_proteolytic"/>
</dbReference>
<proteinExistence type="inferred from homology"/>
<dbReference type="PROSITE" id="PS50106">
    <property type="entry name" value="PDZ"/>
    <property type="match status" value="1"/>
</dbReference>
<organism evidence="5 6">
    <name type="scientific">Aeromicrobium phragmitis</name>
    <dbReference type="NCBI Taxonomy" id="2478914"/>
    <lineage>
        <taxon>Bacteria</taxon>
        <taxon>Bacillati</taxon>
        <taxon>Actinomycetota</taxon>
        <taxon>Actinomycetes</taxon>
        <taxon>Propionibacteriales</taxon>
        <taxon>Nocardioidaceae</taxon>
        <taxon>Aeromicrobium</taxon>
    </lineage>
</organism>
<keyword evidence="6" id="KW-1185">Reference proteome</keyword>
<dbReference type="InterPro" id="IPR014721">
    <property type="entry name" value="Ribsml_uS5_D2-typ_fold_subgr"/>
</dbReference>
<evidence type="ECO:0000313" key="5">
    <source>
        <dbReference type="EMBL" id="RLV54687.1"/>
    </source>
</evidence>
<dbReference type="GO" id="GO:0030163">
    <property type="term" value="P:protein catabolic process"/>
    <property type="evidence" value="ECO:0007669"/>
    <property type="project" value="InterPro"/>
</dbReference>
<dbReference type="RefSeq" id="WP_121795458.1">
    <property type="nucleotide sequence ID" value="NZ_RDBF01000015.1"/>
</dbReference>
<dbReference type="OrthoDB" id="2356897at2"/>
<evidence type="ECO:0000259" key="3">
    <source>
        <dbReference type="PROSITE" id="PS50106"/>
    </source>
</evidence>
<dbReference type="SUPFAM" id="SSF50156">
    <property type="entry name" value="PDZ domain-like"/>
    <property type="match status" value="1"/>
</dbReference>
<dbReference type="SUPFAM" id="SSF54211">
    <property type="entry name" value="Ribosomal protein S5 domain 2-like"/>
    <property type="match status" value="1"/>
</dbReference>
<gene>
    <name evidence="5" type="ORF">D9V41_15355</name>
</gene>
<keyword evidence="1" id="KW-0378">Hydrolase</keyword>